<dbReference type="PANTHER" id="PTHR34448">
    <property type="entry name" value="AMINOPEPTIDASE"/>
    <property type="match status" value="1"/>
</dbReference>
<evidence type="ECO:0000256" key="1">
    <source>
        <dbReference type="ARBA" id="ARBA00001941"/>
    </source>
</evidence>
<keyword evidence="8" id="KW-0378">Hydrolase</keyword>
<keyword evidence="5 10" id="KW-0031">Aminopeptidase</keyword>
<dbReference type="InterPro" id="IPR052170">
    <property type="entry name" value="M29_Exopeptidase"/>
</dbReference>
<evidence type="ECO:0000256" key="4">
    <source>
        <dbReference type="ARBA" id="ARBA00008236"/>
    </source>
</evidence>
<sequence length="401" mass="46332">MFNQQELEKYAKVLLWGLKKARIKQYKPGEVILIKTDNQALPLANILVKQILEMRLNPVLRITWPPEIEKTFFSYANEEQIKFKTPGDKELYSNLNGLISLLAPESLTHLENIDPAKIGLFTLSKKYLREILEERENNQEFGWTLCLYPTQELANKANLDIASYKQQIIEAVYLNSENPVQKWEDIYQKNKKIQDWLNSLDIEYLHIKSKHTDLYVYPGEKRKWIGISGHNIPSFEIFLSPDLRFTHGIYFANQPSYRNGNLVKDVWLKFEKGKVIEAKAKQGEEFVRKQIALDKGASYVGEFSLTDKRFSKISKFMANTLYDENFGGEFGNCHIALGASYADTYAGNPKELTPELKQELGFNDSGLHWDLVNTEDKIVEGKLKNGKTITIYKKGEFNIKL</sequence>
<evidence type="ECO:0000256" key="5">
    <source>
        <dbReference type="ARBA" id="ARBA00022438"/>
    </source>
</evidence>
<dbReference type="Proteomes" id="UP000199602">
    <property type="component" value="Unassembled WGS sequence"/>
</dbReference>
<reference evidence="10 11" key="1">
    <citation type="submission" date="2016-10" db="EMBL/GenBank/DDBJ databases">
        <authorList>
            <person name="de Groot N.N."/>
        </authorList>
    </citation>
    <scope>NUCLEOTIDE SEQUENCE [LARGE SCALE GENOMIC DNA]</scope>
    <source>
        <strain evidence="10 11">DSM 15269</strain>
    </source>
</reference>
<dbReference type="GO" id="GO:0004177">
    <property type="term" value="F:aminopeptidase activity"/>
    <property type="evidence" value="ECO:0007669"/>
    <property type="project" value="UniProtKB-KW"/>
</dbReference>
<evidence type="ECO:0000256" key="6">
    <source>
        <dbReference type="ARBA" id="ARBA00022670"/>
    </source>
</evidence>
<evidence type="ECO:0000256" key="3">
    <source>
        <dbReference type="ARBA" id="ARBA00001947"/>
    </source>
</evidence>
<comment type="similarity">
    <text evidence="4">Belongs to the peptidase M29 family.</text>
</comment>
<accession>A0A1H0DNB4</accession>
<evidence type="ECO:0000256" key="7">
    <source>
        <dbReference type="ARBA" id="ARBA00022723"/>
    </source>
</evidence>
<organism evidence="10 11">
    <name type="scientific">Desulfonauticus submarinus</name>
    <dbReference type="NCBI Taxonomy" id="206665"/>
    <lineage>
        <taxon>Bacteria</taxon>
        <taxon>Pseudomonadati</taxon>
        <taxon>Thermodesulfobacteriota</taxon>
        <taxon>Desulfovibrionia</taxon>
        <taxon>Desulfovibrionales</taxon>
        <taxon>Desulfonauticaceae</taxon>
        <taxon>Desulfonauticus</taxon>
    </lineage>
</organism>
<evidence type="ECO:0000313" key="11">
    <source>
        <dbReference type="Proteomes" id="UP000199602"/>
    </source>
</evidence>
<dbReference type="InterPro" id="IPR000787">
    <property type="entry name" value="Peptidase_M29"/>
</dbReference>
<proteinExistence type="inferred from homology"/>
<gene>
    <name evidence="10" type="ORF">SAMN04488516_10585</name>
</gene>
<dbReference type="EMBL" id="FNIN01000005">
    <property type="protein sequence ID" value="SDN71526.1"/>
    <property type="molecule type" value="Genomic_DNA"/>
</dbReference>
<dbReference type="GO" id="GO:0008237">
    <property type="term" value="F:metallopeptidase activity"/>
    <property type="evidence" value="ECO:0007669"/>
    <property type="project" value="UniProtKB-KW"/>
</dbReference>
<dbReference type="OrthoDB" id="9803993at2"/>
<dbReference type="GO" id="GO:0006508">
    <property type="term" value="P:proteolysis"/>
    <property type="evidence" value="ECO:0007669"/>
    <property type="project" value="UniProtKB-KW"/>
</dbReference>
<dbReference type="InterPro" id="IPR035097">
    <property type="entry name" value="M29_N-terminal"/>
</dbReference>
<comment type="cofactor">
    <cofactor evidence="2">
        <name>Mg(2+)</name>
        <dbReference type="ChEBI" id="CHEBI:18420"/>
    </cofactor>
</comment>
<dbReference type="RefSeq" id="WP_092065149.1">
    <property type="nucleotide sequence ID" value="NZ_FNIN01000005.1"/>
</dbReference>
<dbReference type="SUPFAM" id="SSF144052">
    <property type="entry name" value="Thermophilic metalloprotease-like"/>
    <property type="match status" value="1"/>
</dbReference>
<dbReference type="AlphaFoldDB" id="A0A1H0DNB4"/>
<dbReference type="GO" id="GO:0046872">
    <property type="term" value="F:metal ion binding"/>
    <property type="evidence" value="ECO:0007669"/>
    <property type="project" value="UniProtKB-KW"/>
</dbReference>
<dbReference type="PRINTS" id="PR00919">
    <property type="entry name" value="THERMOPTASE"/>
</dbReference>
<name>A0A1H0DNB4_9BACT</name>
<evidence type="ECO:0000256" key="2">
    <source>
        <dbReference type="ARBA" id="ARBA00001946"/>
    </source>
</evidence>
<keyword evidence="6" id="KW-0645">Protease</keyword>
<dbReference type="STRING" id="206665.SAMN04488516_10585"/>
<evidence type="ECO:0000313" key="10">
    <source>
        <dbReference type="EMBL" id="SDN71526.1"/>
    </source>
</evidence>
<evidence type="ECO:0000256" key="8">
    <source>
        <dbReference type="ARBA" id="ARBA00022801"/>
    </source>
</evidence>
<keyword evidence="7" id="KW-0479">Metal-binding</keyword>
<dbReference type="PANTHER" id="PTHR34448:SF1">
    <property type="entry name" value="BLL6088 PROTEIN"/>
    <property type="match status" value="1"/>
</dbReference>
<dbReference type="Gene3D" id="3.40.1830.10">
    <property type="entry name" value="Thermophilic metalloprotease (M29)"/>
    <property type="match status" value="1"/>
</dbReference>
<keyword evidence="9" id="KW-0482">Metalloprotease</keyword>
<evidence type="ECO:0000256" key="9">
    <source>
        <dbReference type="ARBA" id="ARBA00023049"/>
    </source>
</evidence>
<keyword evidence="11" id="KW-1185">Reference proteome</keyword>
<comment type="cofactor">
    <cofactor evidence="1">
        <name>Co(2+)</name>
        <dbReference type="ChEBI" id="CHEBI:48828"/>
    </cofactor>
</comment>
<protein>
    <submittedName>
        <fullName evidence="10">Leucyl aminopeptidase (Aminopeptidase T)</fullName>
    </submittedName>
</protein>
<comment type="cofactor">
    <cofactor evidence="3">
        <name>Zn(2+)</name>
        <dbReference type="ChEBI" id="CHEBI:29105"/>
    </cofactor>
</comment>
<dbReference type="Pfam" id="PF02073">
    <property type="entry name" value="Peptidase_M29"/>
    <property type="match status" value="1"/>
</dbReference>